<evidence type="ECO:0000313" key="1">
    <source>
        <dbReference type="EMBL" id="BAG16963.1"/>
    </source>
</evidence>
<gene>
    <name evidence="1" type="ordered locus">SGR_134</name>
</gene>
<accession>B1VNE0</accession>
<dbReference type="Proteomes" id="UP000001685">
    <property type="component" value="Chromosome"/>
</dbReference>
<dbReference type="HOGENOM" id="CLU_894046_0_0_11"/>
<dbReference type="AlphaFoldDB" id="B1VNE0"/>
<sequence length="311" mass="31825">MRSGGGSGRYCGNGRGCGGATGRGGCHPYGARRCCGAGGGAGQVGGFAQEGGGLGGGCCLSAVLVERPAAQRGGGAGQVGGFAQEGGGLGPLSGRPPVDRAGRCPVFVKVASVPLIMANRLGRWALRLGVRVVGTVMAMREGSRLCVMCGTGLLGGTAYLVDGARRQGRRTPTRFLICGSCYDRGCPDPETGLTRAVSTRQTQSIEWRELAGRGPALPPQACVAGCGLVVVRGAEKTMRGVTCSRACRTSITRKRHGGIGSSRPCGACGTPVTAGRADSEYCNAACRQKAYRSRRARRLLSNPVPDQNLHA</sequence>
<protein>
    <submittedName>
        <fullName evidence="1">Uncharacterized protein</fullName>
    </submittedName>
</protein>
<organism evidence="1 2">
    <name type="scientific">Streptomyces griseus subsp. griseus (strain JCM 4626 / CBS 651.72 / NBRC 13350 / KCC S-0626 / ISP 5235)</name>
    <dbReference type="NCBI Taxonomy" id="455632"/>
    <lineage>
        <taxon>Bacteria</taxon>
        <taxon>Bacillati</taxon>
        <taxon>Actinomycetota</taxon>
        <taxon>Actinomycetes</taxon>
        <taxon>Kitasatosporales</taxon>
        <taxon>Streptomycetaceae</taxon>
        <taxon>Streptomyces</taxon>
    </lineage>
</organism>
<proteinExistence type="predicted"/>
<dbReference type="EMBL" id="AP009493">
    <property type="protein sequence ID" value="BAG16963.1"/>
    <property type="molecule type" value="Genomic_DNA"/>
</dbReference>
<dbReference type="KEGG" id="sgr:SGR_134"/>
<reference evidence="2" key="1">
    <citation type="journal article" date="2008" name="J. Bacteriol.">
        <title>Genome sequence of the streptomycin-producing microorganism Streptomyces griseus IFO 13350.</title>
        <authorList>
            <person name="Ohnishi Y."/>
            <person name="Ishikawa J."/>
            <person name="Hara H."/>
            <person name="Suzuki H."/>
            <person name="Ikenoya M."/>
            <person name="Ikeda H."/>
            <person name="Yamashita A."/>
            <person name="Hattori M."/>
            <person name="Horinouchi S."/>
        </authorList>
    </citation>
    <scope>NUCLEOTIDE SEQUENCE [LARGE SCALE GENOMIC DNA]</scope>
    <source>
        <strain evidence="2">JCM 4626 / NBRC 13350</strain>
    </source>
</reference>
<evidence type="ECO:0000313" key="2">
    <source>
        <dbReference type="Proteomes" id="UP000001685"/>
    </source>
</evidence>
<name>B1VNE0_STRGG</name>